<dbReference type="EMBL" id="JAEPRA010000003">
    <property type="protein sequence ID" value="KAG2187340.1"/>
    <property type="molecule type" value="Genomic_DNA"/>
</dbReference>
<comment type="caution">
    <text evidence="1">The sequence shown here is derived from an EMBL/GenBank/DDBJ whole genome shotgun (WGS) entry which is preliminary data.</text>
</comment>
<proteinExistence type="predicted"/>
<keyword evidence="2" id="KW-1185">Reference proteome</keyword>
<name>A0A8H7UL97_9FUNG</name>
<dbReference type="AlphaFoldDB" id="A0A8H7UL97"/>
<dbReference type="Proteomes" id="UP000612746">
    <property type="component" value="Unassembled WGS sequence"/>
</dbReference>
<evidence type="ECO:0000313" key="1">
    <source>
        <dbReference type="EMBL" id="KAG2187340.1"/>
    </source>
</evidence>
<protein>
    <submittedName>
        <fullName evidence="1">Uncharacterized protein</fullName>
    </submittedName>
</protein>
<organism evidence="1 2">
    <name type="scientific">Umbelopsis vinacea</name>
    <dbReference type="NCBI Taxonomy" id="44442"/>
    <lineage>
        <taxon>Eukaryota</taxon>
        <taxon>Fungi</taxon>
        <taxon>Fungi incertae sedis</taxon>
        <taxon>Mucoromycota</taxon>
        <taxon>Mucoromycotina</taxon>
        <taxon>Umbelopsidomycetes</taxon>
        <taxon>Umbelopsidales</taxon>
        <taxon>Umbelopsidaceae</taxon>
        <taxon>Umbelopsis</taxon>
    </lineage>
</organism>
<accession>A0A8H7UL97</accession>
<reference evidence="1" key="1">
    <citation type="submission" date="2020-12" db="EMBL/GenBank/DDBJ databases">
        <title>Metabolic potential, ecology and presence of endohyphal bacteria is reflected in genomic diversity of Mucoromycotina.</title>
        <authorList>
            <person name="Muszewska A."/>
            <person name="Okrasinska A."/>
            <person name="Steczkiewicz K."/>
            <person name="Drgas O."/>
            <person name="Orlowska M."/>
            <person name="Perlinska-Lenart U."/>
            <person name="Aleksandrzak-Piekarczyk T."/>
            <person name="Szatraj K."/>
            <person name="Zielenkiewicz U."/>
            <person name="Pilsyk S."/>
            <person name="Malc E."/>
            <person name="Mieczkowski P."/>
            <person name="Kruszewska J.S."/>
            <person name="Biernat P."/>
            <person name="Pawlowska J."/>
        </authorList>
    </citation>
    <scope>NUCLEOTIDE SEQUENCE</scope>
    <source>
        <strain evidence="1">WA0000051536</strain>
    </source>
</reference>
<gene>
    <name evidence="1" type="ORF">INT44_005026</name>
</gene>
<feature type="non-terminal residue" evidence="1">
    <location>
        <position position="1"/>
    </location>
</feature>
<sequence length="81" mass="8990">DIHSAGAPIPDDETASLYLGYLINNDRFNEHLYWELASGFKLNAGSQEVQIPQKIRTRHSYIVVLIGDSGNASPQFTIESV</sequence>
<evidence type="ECO:0000313" key="2">
    <source>
        <dbReference type="Proteomes" id="UP000612746"/>
    </source>
</evidence>
<dbReference type="OrthoDB" id="2339190at2759"/>